<name>A0AAN1WGF1_9GAMM</name>
<sequence>MHKQQTGFVLITGLVLLIVIAIAAIASMEMSNLDYRMASNSAFKEQSFQASETGRIAAGDAVNQFIYERSWNGVTAHPGISFAATFSPLAANGDSENLFSAGSLAKDMDFDIAGTSAIEKINSDIYIIRAPSAAAAIGGGLQQLAGYRGAGKGVASSGSAIYFELRSKGLGNGGAETTTASEYRSFIQ</sequence>
<dbReference type="AlphaFoldDB" id="A0AAN1WGF1"/>
<evidence type="ECO:0000313" key="4">
    <source>
        <dbReference type="Proteomes" id="UP001320119"/>
    </source>
</evidence>
<evidence type="ECO:0000259" key="2">
    <source>
        <dbReference type="Pfam" id="PF14341"/>
    </source>
</evidence>
<organism evidence="3 4">
    <name type="scientific">Marinagarivorans cellulosilyticus</name>
    <dbReference type="NCBI Taxonomy" id="2721545"/>
    <lineage>
        <taxon>Bacteria</taxon>
        <taxon>Pseudomonadati</taxon>
        <taxon>Pseudomonadota</taxon>
        <taxon>Gammaproteobacteria</taxon>
        <taxon>Cellvibrionales</taxon>
        <taxon>Cellvibrionaceae</taxon>
        <taxon>Marinagarivorans</taxon>
    </lineage>
</organism>
<evidence type="ECO:0000256" key="1">
    <source>
        <dbReference type="SAM" id="Phobius"/>
    </source>
</evidence>
<dbReference type="Pfam" id="PF14341">
    <property type="entry name" value="PilX_N"/>
    <property type="match status" value="1"/>
</dbReference>
<keyword evidence="1" id="KW-0812">Transmembrane</keyword>
<reference evidence="3 4" key="1">
    <citation type="journal article" date="2022" name="IScience">
        <title>An ultrasensitive nanofiber-based assay for enzymatic hydrolysis and deep-sea microbial degradation of cellulose.</title>
        <authorList>
            <person name="Tsudome M."/>
            <person name="Tachioka M."/>
            <person name="Miyazaki M."/>
            <person name="Uchimura K."/>
            <person name="Tsuda M."/>
            <person name="Takaki Y."/>
            <person name="Deguchi S."/>
        </authorList>
    </citation>
    <scope>NUCLEOTIDE SEQUENCE [LARGE SCALE GENOMIC DNA]</scope>
    <source>
        <strain evidence="3 4">GE09</strain>
    </source>
</reference>
<dbReference type="InterPro" id="IPR025746">
    <property type="entry name" value="PilX_N_dom"/>
</dbReference>
<protein>
    <recommendedName>
        <fullName evidence="2">Type 4 fimbrial biogenesis protein PilX N-terminal domain-containing protein</fullName>
    </recommendedName>
</protein>
<dbReference type="RefSeq" id="WP_236986609.1">
    <property type="nucleotide sequence ID" value="NZ_AP023086.1"/>
</dbReference>
<keyword evidence="1" id="KW-0472">Membrane</keyword>
<dbReference type="KEGG" id="marq:MARGE09_P1335"/>
<keyword evidence="1" id="KW-1133">Transmembrane helix</keyword>
<evidence type="ECO:0000313" key="3">
    <source>
        <dbReference type="EMBL" id="BCD97134.1"/>
    </source>
</evidence>
<dbReference type="Proteomes" id="UP001320119">
    <property type="component" value="Chromosome"/>
</dbReference>
<gene>
    <name evidence="3" type="ORF">MARGE09_P1335</name>
</gene>
<accession>A0AAN1WGF1</accession>
<dbReference type="EMBL" id="AP023086">
    <property type="protein sequence ID" value="BCD97134.1"/>
    <property type="molecule type" value="Genomic_DNA"/>
</dbReference>
<feature type="transmembrane region" description="Helical" evidence="1">
    <location>
        <begin position="6"/>
        <end position="27"/>
    </location>
</feature>
<feature type="domain" description="Type 4 fimbrial biogenesis protein PilX N-terminal" evidence="2">
    <location>
        <begin position="7"/>
        <end position="54"/>
    </location>
</feature>
<proteinExistence type="predicted"/>
<keyword evidence="4" id="KW-1185">Reference proteome</keyword>